<evidence type="ECO:0000313" key="1">
    <source>
        <dbReference type="EMBL" id="WXL28475.1"/>
    </source>
</evidence>
<dbReference type="Proteomes" id="UP001460679">
    <property type="component" value="Chromosome"/>
</dbReference>
<organism evidence="1 2">
    <name type="scientific">[Mycoplasma] gypis</name>
    <dbReference type="NCBI Taxonomy" id="92404"/>
    <lineage>
        <taxon>Bacteria</taxon>
        <taxon>Bacillati</taxon>
        <taxon>Mycoplasmatota</taxon>
        <taxon>Mycoplasmoidales</taxon>
        <taxon>Metamycoplasmataceae</taxon>
        <taxon>Metamycoplasma</taxon>
    </lineage>
</organism>
<dbReference type="EMBL" id="CP148066">
    <property type="protein sequence ID" value="WXL28475.1"/>
    <property type="molecule type" value="Genomic_DNA"/>
</dbReference>
<proteinExistence type="predicted"/>
<evidence type="ECO:0000313" key="2">
    <source>
        <dbReference type="Proteomes" id="UP001460679"/>
    </source>
</evidence>
<protein>
    <submittedName>
        <fullName evidence="1">Uncharacterized protein</fullName>
    </submittedName>
</protein>
<sequence length="326" mass="38096">MSNFEVDSDLQLEKLIANPEKTIKRNEVKSRILASEDVQEVVSTLNLTDDQINSGLHLLLKYKNFIEINKTKPKWKLFINGSGFLDIDWSGDSWYIKQKALSCYWLTSINSLDKDLEETFSFDDKVSKHNRELIKKDAIMVLEWDQQGGDSKNGLLAQIHKEIKTEAIISNYFFYTNEVFKVSSYFKFLSIQLTSRGESVAIIDYNILGSFLLNNQYSQNNNDVIRLLIEVDNLFFIDFGGSLKPDWYIQNYIINILQNRLRFRKRTLISSSSNLYSHYSSQLIFSRNEQDNINNKKIEGNVRKILRDNYNFVKIFSTKKNNVPQK</sequence>
<gene>
    <name evidence="1" type="ORF">WG616_00360</name>
</gene>
<name>A0ABZ2RS60_9BACT</name>
<dbReference type="RefSeq" id="WP_205499566.1">
    <property type="nucleotide sequence ID" value="NZ_CP148066.1"/>
</dbReference>
<keyword evidence="2" id="KW-1185">Reference proteome</keyword>
<reference evidence="1" key="1">
    <citation type="submission" date="2024-03" db="EMBL/GenBank/DDBJ databases">
        <title>Complete genome sequence of Mycoplasma gypis type strain B1/T1.</title>
        <authorList>
            <person name="Spergser J."/>
        </authorList>
    </citation>
    <scope>NUCLEOTIDE SEQUENCE [LARGE SCALE GENOMIC DNA]</scope>
    <source>
        <strain evidence="1">B1/T1</strain>
    </source>
</reference>
<accession>A0ABZ2RS60</accession>